<sequence>MGKCKIGNLKDVKKVSGIAPLQPPTLASFRTWGIQQELVVPLVTKVRQNYLVAKLLVKIPLILG</sequence>
<gene>
    <name evidence="1" type="ORF">B879_00733</name>
</gene>
<name>K1LKC0_CECL9</name>
<evidence type="ECO:0000313" key="1">
    <source>
        <dbReference type="EMBL" id="EKB50753.1"/>
    </source>
</evidence>
<dbReference type="EMBL" id="AMGM01000006">
    <property type="protein sequence ID" value="EKB50753.1"/>
    <property type="molecule type" value="Genomic_DNA"/>
</dbReference>
<dbReference type="AlphaFoldDB" id="K1LKC0"/>
<evidence type="ECO:0000313" key="2">
    <source>
        <dbReference type="Proteomes" id="UP000004478"/>
    </source>
</evidence>
<protein>
    <submittedName>
        <fullName evidence="1">Uncharacterized protein</fullName>
    </submittedName>
</protein>
<organism evidence="1 2">
    <name type="scientific">Cecembia lonarensis (strain CCUG 58316 / KCTC 22772 / LW9)</name>
    <dbReference type="NCBI Taxonomy" id="1225176"/>
    <lineage>
        <taxon>Bacteria</taxon>
        <taxon>Pseudomonadati</taxon>
        <taxon>Bacteroidota</taxon>
        <taxon>Cytophagia</taxon>
        <taxon>Cytophagales</taxon>
        <taxon>Cyclobacteriaceae</taxon>
        <taxon>Cecembia</taxon>
    </lineage>
</organism>
<dbReference type="Proteomes" id="UP000004478">
    <property type="component" value="Unassembled WGS sequence"/>
</dbReference>
<reference evidence="1 2" key="1">
    <citation type="journal article" date="2012" name="J. Bacteriol.">
        <title>Draft Genome Sequence of Cecembia lonarensis Strain LW9T, Isolated from Lonar Lake, a Haloalkaline Lake in India.</title>
        <authorList>
            <person name="Shivaji S."/>
            <person name="Ara S."/>
            <person name="Singh A."/>
            <person name="Pinnaka A.K."/>
        </authorList>
    </citation>
    <scope>NUCLEOTIDE SEQUENCE [LARGE SCALE GENOMIC DNA]</scope>
    <source>
        <strain evidence="1 2">LW9</strain>
    </source>
</reference>
<accession>K1LKC0</accession>
<keyword evidence="2" id="KW-1185">Reference proteome</keyword>
<proteinExistence type="predicted"/>
<comment type="caution">
    <text evidence="1">The sequence shown here is derived from an EMBL/GenBank/DDBJ whole genome shotgun (WGS) entry which is preliminary data.</text>
</comment>